<gene>
    <name evidence="4" type="ordered locus">AMED_5462</name>
</gene>
<dbReference type="RefSeq" id="WP_013227282.1">
    <property type="nucleotide sequence ID" value="NC_014318.1"/>
</dbReference>
<accession>A0A0H3DAC1</accession>
<comment type="similarity">
    <text evidence="1">Belongs to the universal stress protein A family.</text>
</comment>
<dbReference type="EMBL" id="CP002000">
    <property type="protein sequence ID" value="ADJ47222.1"/>
    <property type="molecule type" value="Genomic_DNA"/>
</dbReference>
<protein>
    <submittedName>
        <fullName evidence="4">Universal stress protein</fullName>
    </submittedName>
</protein>
<name>A0A0H3DAC1_AMYMU</name>
<sequence>MTMASQGDIVVGVDHSAASVAALRWAVSEATQSGRQVVALRAWSFEPVADLGAAVAGSPETVADRERRQLEEVVGEVRAEHQGVAVRAELVEHSAAVALEEASKTAAMLVLGSHGRGRLLKLLVGSVAEHCLREARCPVVVIPARTVPEPEKETAAAPEPAGSYYPGPLL</sequence>
<feature type="domain" description="UspA" evidence="3">
    <location>
        <begin position="9"/>
        <end position="143"/>
    </location>
</feature>
<dbReference type="OrthoDB" id="6174426at2"/>
<dbReference type="PANTHER" id="PTHR31964:SF113">
    <property type="entry name" value="USPA DOMAIN-CONTAINING PROTEIN"/>
    <property type="match status" value="1"/>
</dbReference>
<dbReference type="PATRIC" id="fig|749927.5.peg.5662"/>
<dbReference type="SUPFAM" id="SSF52402">
    <property type="entry name" value="Adenine nucleotide alpha hydrolases-like"/>
    <property type="match status" value="1"/>
</dbReference>
<evidence type="ECO:0000256" key="2">
    <source>
        <dbReference type="SAM" id="MobiDB-lite"/>
    </source>
</evidence>
<dbReference type="Proteomes" id="UP000000328">
    <property type="component" value="Chromosome"/>
</dbReference>
<dbReference type="KEGG" id="amd:AMED_5462"/>
<dbReference type="InterPro" id="IPR014729">
    <property type="entry name" value="Rossmann-like_a/b/a_fold"/>
</dbReference>
<organism evidence="4 5">
    <name type="scientific">Amycolatopsis mediterranei (strain U-32)</name>
    <dbReference type="NCBI Taxonomy" id="749927"/>
    <lineage>
        <taxon>Bacteria</taxon>
        <taxon>Bacillati</taxon>
        <taxon>Actinomycetota</taxon>
        <taxon>Actinomycetes</taxon>
        <taxon>Pseudonocardiales</taxon>
        <taxon>Pseudonocardiaceae</taxon>
        <taxon>Amycolatopsis</taxon>
    </lineage>
</organism>
<dbReference type="InterPro" id="IPR006015">
    <property type="entry name" value="Universal_stress_UspA"/>
</dbReference>
<reference evidence="4 5" key="1">
    <citation type="journal article" date="2010" name="Cell Res.">
        <title>Complete genome sequence of the rifamycin SV-producing Amycolatopsis mediterranei U32 revealed its genetic characteristics in phylogeny and metabolism.</title>
        <authorList>
            <person name="Zhao W."/>
            <person name="Zhong Y."/>
            <person name="Yuan H."/>
            <person name="Wang J."/>
            <person name="Zheng H."/>
            <person name="Wang Y."/>
            <person name="Cen X."/>
            <person name="Xu F."/>
            <person name="Bai J."/>
            <person name="Han X."/>
            <person name="Lu G."/>
            <person name="Zhu Y."/>
            <person name="Shao Z."/>
            <person name="Yan H."/>
            <person name="Li C."/>
            <person name="Peng N."/>
            <person name="Zhang Z."/>
            <person name="Zhang Y."/>
            <person name="Lin W."/>
            <person name="Fan Y."/>
            <person name="Qin Z."/>
            <person name="Hu Y."/>
            <person name="Zhu B."/>
            <person name="Wang S."/>
            <person name="Ding X."/>
            <person name="Zhao G.P."/>
        </authorList>
    </citation>
    <scope>NUCLEOTIDE SEQUENCE [LARGE SCALE GENOMIC DNA]</scope>
    <source>
        <strain evidence="5">U-32</strain>
    </source>
</reference>
<dbReference type="PRINTS" id="PR01438">
    <property type="entry name" value="UNVRSLSTRESS"/>
</dbReference>
<feature type="region of interest" description="Disordered" evidence="2">
    <location>
        <begin position="149"/>
        <end position="170"/>
    </location>
</feature>
<dbReference type="Gene3D" id="3.40.50.620">
    <property type="entry name" value="HUPs"/>
    <property type="match status" value="1"/>
</dbReference>
<evidence type="ECO:0000256" key="1">
    <source>
        <dbReference type="ARBA" id="ARBA00008791"/>
    </source>
</evidence>
<evidence type="ECO:0000313" key="5">
    <source>
        <dbReference type="Proteomes" id="UP000000328"/>
    </source>
</evidence>
<dbReference type="HOGENOM" id="CLU_049301_9_5_11"/>
<evidence type="ECO:0000313" key="4">
    <source>
        <dbReference type="EMBL" id="ADJ47222.1"/>
    </source>
</evidence>
<dbReference type="Pfam" id="PF00582">
    <property type="entry name" value="Usp"/>
    <property type="match status" value="1"/>
</dbReference>
<dbReference type="eggNOG" id="COG0589">
    <property type="taxonomic scope" value="Bacteria"/>
</dbReference>
<proteinExistence type="inferred from homology"/>
<dbReference type="GeneID" id="92873170"/>
<evidence type="ECO:0000259" key="3">
    <source>
        <dbReference type="Pfam" id="PF00582"/>
    </source>
</evidence>
<dbReference type="PANTHER" id="PTHR31964">
    <property type="entry name" value="ADENINE NUCLEOTIDE ALPHA HYDROLASES-LIKE SUPERFAMILY PROTEIN"/>
    <property type="match status" value="1"/>
</dbReference>
<dbReference type="AlphaFoldDB" id="A0A0H3DAC1"/>
<dbReference type="CDD" id="cd23659">
    <property type="entry name" value="USP_At3g01520-like"/>
    <property type="match status" value="1"/>
</dbReference>
<dbReference type="InterPro" id="IPR006016">
    <property type="entry name" value="UspA"/>
</dbReference>